<dbReference type="PANTHER" id="PTHR44579">
    <property type="entry name" value="OS01G0730500 PROTEIN"/>
    <property type="match status" value="1"/>
</dbReference>
<dbReference type="PROSITE" id="PS50076">
    <property type="entry name" value="DNAJ_2"/>
    <property type="match status" value="1"/>
</dbReference>
<evidence type="ECO:0000256" key="2">
    <source>
        <dbReference type="ARBA" id="ARBA00023004"/>
    </source>
</evidence>
<dbReference type="SMART" id="SM00271">
    <property type="entry name" value="DnaJ"/>
    <property type="match status" value="1"/>
</dbReference>
<dbReference type="InterPro" id="IPR017896">
    <property type="entry name" value="4Fe4S_Fe-S-bd"/>
</dbReference>
<feature type="region of interest" description="Disordered" evidence="4">
    <location>
        <begin position="309"/>
        <end position="365"/>
    </location>
</feature>
<gene>
    <name evidence="7" type="ORF">KC19_12G031600</name>
</gene>
<dbReference type="EMBL" id="CM026433">
    <property type="protein sequence ID" value="KAG0553693.1"/>
    <property type="molecule type" value="Genomic_DNA"/>
</dbReference>
<feature type="domain" description="J" evidence="5">
    <location>
        <begin position="87"/>
        <end position="152"/>
    </location>
</feature>
<accession>A0A8T0G395</accession>
<organism evidence="7 8">
    <name type="scientific">Ceratodon purpureus</name>
    <name type="common">Fire moss</name>
    <name type="synonym">Dicranum purpureum</name>
    <dbReference type="NCBI Taxonomy" id="3225"/>
    <lineage>
        <taxon>Eukaryota</taxon>
        <taxon>Viridiplantae</taxon>
        <taxon>Streptophyta</taxon>
        <taxon>Embryophyta</taxon>
        <taxon>Bryophyta</taxon>
        <taxon>Bryophytina</taxon>
        <taxon>Bryopsida</taxon>
        <taxon>Dicranidae</taxon>
        <taxon>Pseudoditrichales</taxon>
        <taxon>Ditrichaceae</taxon>
        <taxon>Ceratodon</taxon>
    </lineage>
</organism>
<proteinExistence type="predicted"/>
<dbReference type="PROSITE" id="PS51379">
    <property type="entry name" value="4FE4S_FER_2"/>
    <property type="match status" value="1"/>
</dbReference>
<evidence type="ECO:0000313" key="8">
    <source>
        <dbReference type="Proteomes" id="UP000822688"/>
    </source>
</evidence>
<feature type="compositionally biased region" description="Polar residues" evidence="4">
    <location>
        <begin position="338"/>
        <end position="351"/>
    </location>
</feature>
<dbReference type="Gene3D" id="3.30.70.20">
    <property type="match status" value="1"/>
</dbReference>
<evidence type="ECO:0000256" key="3">
    <source>
        <dbReference type="ARBA" id="ARBA00023014"/>
    </source>
</evidence>
<dbReference type="SUPFAM" id="SSF46565">
    <property type="entry name" value="Chaperone J-domain"/>
    <property type="match status" value="1"/>
</dbReference>
<dbReference type="PRINTS" id="PR00352">
    <property type="entry name" value="3FE4SFRDOXIN"/>
</dbReference>
<dbReference type="Pfam" id="PF13370">
    <property type="entry name" value="Fer4_13"/>
    <property type="match status" value="1"/>
</dbReference>
<feature type="compositionally biased region" description="Basic and acidic residues" evidence="4">
    <location>
        <begin position="310"/>
        <end position="324"/>
    </location>
</feature>
<dbReference type="InterPro" id="IPR036869">
    <property type="entry name" value="J_dom_sf"/>
</dbReference>
<comment type="caution">
    <text evidence="7">The sequence shown here is derived from an EMBL/GenBank/DDBJ whole genome shotgun (WGS) entry which is preliminary data.</text>
</comment>
<dbReference type="GO" id="GO:0009055">
    <property type="term" value="F:electron transfer activity"/>
    <property type="evidence" value="ECO:0007669"/>
    <property type="project" value="InterPro"/>
</dbReference>
<evidence type="ECO:0000259" key="5">
    <source>
        <dbReference type="PROSITE" id="PS50076"/>
    </source>
</evidence>
<dbReference type="GO" id="GO:0005506">
    <property type="term" value="F:iron ion binding"/>
    <property type="evidence" value="ECO:0007669"/>
    <property type="project" value="InterPro"/>
</dbReference>
<dbReference type="SUPFAM" id="SSF54862">
    <property type="entry name" value="4Fe-4S ferredoxins"/>
    <property type="match status" value="1"/>
</dbReference>
<dbReference type="PANTHER" id="PTHR44579:SF2">
    <property type="entry name" value="OS01G0730500 PROTEIN"/>
    <property type="match status" value="1"/>
</dbReference>
<dbReference type="Proteomes" id="UP000822688">
    <property type="component" value="Chromosome 12"/>
</dbReference>
<feature type="domain" description="4Fe-4S ferredoxin-type" evidence="6">
    <location>
        <begin position="170"/>
        <end position="198"/>
    </location>
</feature>
<dbReference type="CDD" id="cd06257">
    <property type="entry name" value="DnaJ"/>
    <property type="match status" value="1"/>
</dbReference>
<protein>
    <submittedName>
        <fullName evidence="7">Uncharacterized protein</fullName>
    </submittedName>
</protein>
<dbReference type="GO" id="GO:0051536">
    <property type="term" value="F:iron-sulfur cluster binding"/>
    <property type="evidence" value="ECO:0007669"/>
    <property type="project" value="UniProtKB-KW"/>
</dbReference>
<name>A0A8T0G395_CERPU</name>
<sequence>MAACQTTMSLTCACRLPAYASSCDKSSERFCAVHVGGSTQLRPLSVRKTFRMSRTPIFRKSGVRRETCAQFGGDGDLDFDDDAMAEDFYSVLGLTPDATQEEIKKAYYTCMKTCHPDLSGNNPDSNDFCMFVNEIYEVLSDPDQRTVYDEINGYSVTAANPFLSSEQERDHAFVDEFSCIGCKNCANVAPDTFEIEDEFGRARVHCQLGNVRLAQEAIDTCPVDCIHWVTAAQLTLLEDEMRRIERVNVAMMLSGMGFQSPDVFAQANWRWEKRQSKALNRARIRMMKEKGTDSPRAWWWSGWTNPGGDEDFRPDDVGDRERAAKTAAASRRWREYSRQNSGRRSTQTLLSKSGAEDDIKKTTVN</sequence>
<dbReference type="PRINTS" id="PR00625">
    <property type="entry name" value="JDOMAIN"/>
</dbReference>
<evidence type="ECO:0000313" key="7">
    <source>
        <dbReference type="EMBL" id="KAG0553693.1"/>
    </source>
</evidence>
<evidence type="ECO:0000256" key="1">
    <source>
        <dbReference type="ARBA" id="ARBA00022723"/>
    </source>
</evidence>
<keyword evidence="3" id="KW-0411">Iron-sulfur</keyword>
<reference evidence="7" key="1">
    <citation type="submission" date="2020-06" db="EMBL/GenBank/DDBJ databases">
        <title>WGS assembly of Ceratodon purpureus strain R40.</title>
        <authorList>
            <person name="Carey S.B."/>
            <person name="Jenkins J."/>
            <person name="Shu S."/>
            <person name="Lovell J.T."/>
            <person name="Sreedasyam A."/>
            <person name="Maumus F."/>
            <person name="Tiley G.P."/>
            <person name="Fernandez-Pozo N."/>
            <person name="Barry K."/>
            <person name="Chen C."/>
            <person name="Wang M."/>
            <person name="Lipzen A."/>
            <person name="Daum C."/>
            <person name="Saski C.A."/>
            <person name="Payton A.C."/>
            <person name="Mcbreen J.C."/>
            <person name="Conrad R.E."/>
            <person name="Kollar L.M."/>
            <person name="Olsson S."/>
            <person name="Huttunen S."/>
            <person name="Landis J.B."/>
            <person name="Wickett N.J."/>
            <person name="Johnson M.G."/>
            <person name="Rensing S.A."/>
            <person name="Grimwood J."/>
            <person name="Schmutz J."/>
            <person name="Mcdaniel S.F."/>
        </authorList>
    </citation>
    <scope>NUCLEOTIDE SEQUENCE</scope>
    <source>
        <strain evidence="7">R40</strain>
    </source>
</reference>
<keyword evidence="1" id="KW-0479">Metal-binding</keyword>
<dbReference type="Gene3D" id="1.10.287.110">
    <property type="entry name" value="DnaJ domain"/>
    <property type="match status" value="1"/>
</dbReference>
<keyword evidence="8" id="KW-1185">Reference proteome</keyword>
<evidence type="ECO:0000259" key="6">
    <source>
        <dbReference type="PROSITE" id="PS51379"/>
    </source>
</evidence>
<keyword evidence="2" id="KW-0408">Iron</keyword>
<dbReference type="Pfam" id="PF00226">
    <property type="entry name" value="DnaJ"/>
    <property type="match status" value="1"/>
</dbReference>
<dbReference type="InterPro" id="IPR001623">
    <property type="entry name" value="DnaJ_domain"/>
</dbReference>
<feature type="compositionally biased region" description="Basic and acidic residues" evidence="4">
    <location>
        <begin position="354"/>
        <end position="365"/>
    </location>
</feature>
<dbReference type="AlphaFoldDB" id="A0A8T0G395"/>
<evidence type="ECO:0000256" key="4">
    <source>
        <dbReference type="SAM" id="MobiDB-lite"/>
    </source>
</evidence>
<dbReference type="InterPro" id="IPR001080">
    <property type="entry name" value="3Fe4S_ferredoxin"/>
</dbReference>